<dbReference type="Pfam" id="PF25967">
    <property type="entry name" value="RND-MFP_C"/>
    <property type="match status" value="1"/>
</dbReference>
<comment type="similarity">
    <text evidence="3">Belongs to the membrane fusion protein (MFP) (TC 8.A.1) family.</text>
</comment>
<feature type="transmembrane region" description="Helical" evidence="8">
    <location>
        <begin position="9"/>
        <end position="25"/>
    </location>
</feature>
<evidence type="ECO:0000313" key="12">
    <source>
        <dbReference type="Proteomes" id="UP000179072"/>
    </source>
</evidence>
<feature type="domain" description="LcnD-like C-terminal" evidence="9">
    <location>
        <begin position="203"/>
        <end position="280"/>
    </location>
</feature>
<dbReference type="EMBL" id="MGAK01000004">
    <property type="protein sequence ID" value="OGK45260.1"/>
    <property type="molecule type" value="Genomic_DNA"/>
</dbReference>
<dbReference type="Pfam" id="PF25940">
    <property type="entry name" value="LcnD_C"/>
    <property type="match status" value="1"/>
</dbReference>
<dbReference type="PANTHER" id="PTHR32347:SF14">
    <property type="entry name" value="EFFLUX SYSTEM COMPONENT YKNX-RELATED"/>
    <property type="match status" value="1"/>
</dbReference>
<comment type="caution">
    <text evidence="11">The sequence shown here is derived from an EMBL/GenBank/DDBJ whole genome shotgun (WGS) entry which is preliminary data.</text>
</comment>
<evidence type="ECO:0000256" key="4">
    <source>
        <dbReference type="ARBA" id="ARBA00022692"/>
    </source>
</evidence>
<proteinExistence type="inferred from homology"/>
<keyword evidence="6" id="KW-0175">Coiled coil</keyword>
<dbReference type="Gene3D" id="2.40.420.20">
    <property type="match status" value="1"/>
</dbReference>
<dbReference type="Gene3D" id="2.40.50.100">
    <property type="match status" value="1"/>
</dbReference>
<evidence type="ECO:0000256" key="3">
    <source>
        <dbReference type="ARBA" id="ARBA00009477"/>
    </source>
</evidence>
<name>A0A1F7IPE9_9BACT</name>
<reference evidence="11 12" key="1">
    <citation type="journal article" date="2016" name="Nat. Commun.">
        <title>Thousands of microbial genomes shed light on interconnected biogeochemical processes in an aquifer system.</title>
        <authorList>
            <person name="Anantharaman K."/>
            <person name="Brown C.T."/>
            <person name="Hug L.A."/>
            <person name="Sharon I."/>
            <person name="Castelle C.J."/>
            <person name="Probst A.J."/>
            <person name="Thomas B.C."/>
            <person name="Singh A."/>
            <person name="Wilkins M.J."/>
            <person name="Karaoz U."/>
            <person name="Brodie E.L."/>
            <person name="Williams K.H."/>
            <person name="Hubbard S.S."/>
            <person name="Banfield J.F."/>
        </authorList>
    </citation>
    <scope>NUCLEOTIDE SEQUENCE [LARGE SCALE GENOMIC DNA]</scope>
</reference>
<evidence type="ECO:0000256" key="1">
    <source>
        <dbReference type="ARBA" id="ARBA00004196"/>
    </source>
</evidence>
<evidence type="ECO:0000259" key="10">
    <source>
        <dbReference type="Pfam" id="PF25967"/>
    </source>
</evidence>
<keyword evidence="4 8" id="KW-0812">Transmembrane</keyword>
<dbReference type="GO" id="GO:0030313">
    <property type="term" value="C:cell envelope"/>
    <property type="evidence" value="ECO:0007669"/>
    <property type="project" value="UniProtKB-SubCell"/>
</dbReference>
<evidence type="ECO:0000256" key="8">
    <source>
        <dbReference type="SAM" id="Phobius"/>
    </source>
</evidence>
<gene>
    <name evidence="11" type="ORF">A2957_01475</name>
</gene>
<organism evidence="11 12">
    <name type="scientific">Candidatus Roizmanbacteria bacterium RIFCSPLOWO2_01_FULL_38_11</name>
    <dbReference type="NCBI Taxonomy" id="1802060"/>
    <lineage>
        <taxon>Bacteria</taxon>
        <taxon>Candidatus Roizmaniibacteriota</taxon>
    </lineage>
</organism>
<dbReference type="Gene3D" id="2.40.30.170">
    <property type="match status" value="1"/>
</dbReference>
<dbReference type="InterPro" id="IPR050465">
    <property type="entry name" value="UPF0194_transport"/>
</dbReference>
<keyword evidence="5 8" id="KW-1133">Transmembrane helix</keyword>
<dbReference type="Proteomes" id="UP000179072">
    <property type="component" value="Unassembled WGS sequence"/>
</dbReference>
<dbReference type="GO" id="GO:0022857">
    <property type="term" value="F:transmembrane transporter activity"/>
    <property type="evidence" value="ECO:0007669"/>
    <property type="project" value="InterPro"/>
</dbReference>
<dbReference type="AlphaFoldDB" id="A0A1F7IPE9"/>
<evidence type="ECO:0000256" key="2">
    <source>
        <dbReference type="ARBA" id="ARBA00004370"/>
    </source>
</evidence>
<dbReference type="STRING" id="1802060.A2957_01475"/>
<evidence type="ECO:0000259" key="9">
    <source>
        <dbReference type="Pfam" id="PF25940"/>
    </source>
</evidence>
<sequence>MSAITRHKYKIIIAIIVVLGVFFYLQRNQKNSSVEKVKNTHVKQGSLKETLILSGEIKSREHTKLHFQTSGRVSTFNISEGDVVDKNQLIATLDQRELKKNLQKELNDFMKSRWDFDQEKDDIKDRAVTTAMQRIVDKSQFDLNNAVVDVELKNLSLEFSTLRSPISGIVVDTHNITPGMNIIATDVVAEIINPDSLYFDLTADQTEVTKLKKGMTGELVLDAYQDKKISGTINSISFTPKTDESGTVYGIELNFNNSSNQDQRYRIGMTGDVEFILQEKQNVLYVPVEYVHEEKGEKFVFILDGKGQKIKRIVSTGMETDTDIEILQGLNVGQVIYD</sequence>
<comment type="subcellular location">
    <subcellularLocation>
        <location evidence="1">Cell envelope</location>
    </subcellularLocation>
    <subcellularLocation>
        <location evidence="2">Membrane</location>
    </subcellularLocation>
</comment>
<dbReference type="InterPro" id="IPR058795">
    <property type="entry name" value="LcnD_C"/>
</dbReference>
<evidence type="ECO:0000256" key="7">
    <source>
        <dbReference type="ARBA" id="ARBA00023136"/>
    </source>
</evidence>
<feature type="domain" description="Multidrug resistance protein MdtA-like C-terminal permuted SH3" evidence="10">
    <location>
        <begin position="282"/>
        <end position="334"/>
    </location>
</feature>
<dbReference type="SUPFAM" id="SSF111369">
    <property type="entry name" value="HlyD-like secretion proteins"/>
    <property type="match status" value="1"/>
</dbReference>
<dbReference type="InterPro" id="IPR006143">
    <property type="entry name" value="RND_pump_MFP"/>
</dbReference>
<evidence type="ECO:0000313" key="11">
    <source>
        <dbReference type="EMBL" id="OGK45260.1"/>
    </source>
</evidence>
<evidence type="ECO:0000256" key="6">
    <source>
        <dbReference type="ARBA" id="ARBA00023054"/>
    </source>
</evidence>
<keyword evidence="7 8" id="KW-0472">Membrane</keyword>
<dbReference type="PANTHER" id="PTHR32347">
    <property type="entry name" value="EFFLUX SYSTEM COMPONENT YKNX-RELATED"/>
    <property type="match status" value="1"/>
</dbReference>
<accession>A0A1F7IPE9</accession>
<protein>
    <submittedName>
        <fullName evidence="11">Uncharacterized protein</fullName>
    </submittedName>
</protein>
<dbReference type="InterPro" id="IPR058627">
    <property type="entry name" value="MdtA-like_C"/>
</dbReference>
<evidence type="ECO:0000256" key="5">
    <source>
        <dbReference type="ARBA" id="ARBA00022989"/>
    </source>
</evidence>
<dbReference type="NCBIfam" id="TIGR01730">
    <property type="entry name" value="RND_mfp"/>
    <property type="match status" value="1"/>
</dbReference>
<dbReference type="GO" id="GO:0016020">
    <property type="term" value="C:membrane"/>
    <property type="evidence" value="ECO:0007669"/>
    <property type="project" value="InterPro"/>
</dbReference>